<evidence type="ECO:0000313" key="2">
    <source>
        <dbReference type="EMBL" id="TNN50521.1"/>
    </source>
</evidence>
<name>A0A4Z2GBD4_9TELE</name>
<feature type="region of interest" description="Disordered" evidence="1">
    <location>
        <begin position="1"/>
        <end position="23"/>
    </location>
</feature>
<evidence type="ECO:0000313" key="3">
    <source>
        <dbReference type="Proteomes" id="UP000314294"/>
    </source>
</evidence>
<reference evidence="2 3" key="1">
    <citation type="submission" date="2019-03" db="EMBL/GenBank/DDBJ databases">
        <title>First draft genome of Liparis tanakae, snailfish: a comprehensive survey of snailfish specific genes.</title>
        <authorList>
            <person name="Kim W."/>
            <person name="Song I."/>
            <person name="Jeong J.-H."/>
            <person name="Kim D."/>
            <person name="Kim S."/>
            <person name="Ryu S."/>
            <person name="Song J.Y."/>
            <person name="Lee S.K."/>
        </authorList>
    </citation>
    <scope>NUCLEOTIDE SEQUENCE [LARGE SCALE GENOMIC DNA]</scope>
    <source>
        <tissue evidence="2">Muscle</tissue>
    </source>
</reference>
<dbReference type="Proteomes" id="UP000314294">
    <property type="component" value="Unassembled WGS sequence"/>
</dbReference>
<gene>
    <name evidence="2" type="ORF">EYF80_039270</name>
</gene>
<feature type="compositionally biased region" description="Basic and acidic residues" evidence="1">
    <location>
        <begin position="1"/>
        <end position="17"/>
    </location>
</feature>
<organism evidence="2 3">
    <name type="scientific">Liparis tanakae</name>
    <name type="common">Tanaka's snailfish</name>
    <dbReference type="NCBI Taxonomy" id="230148"/>
    <lineage>
        <taxon>Eukaryota</taxon>
        <taxon>Metazoa</taxon>
        <taxon>Chordata</taxon>
        <taxon>Craniata</taxon>
        <taxon>Vertebrata</taxon>
        <taxon>Euteleostomi</taxon>
        <taxon>Actinopterygii</taxon>
        <taxon>Neopterygii</taxon>
        <taxon>Teleostei</taxon>
        <taxon>Neoteleostei</taxon>
        <taxon>Acanthomorphata</taxon>
        <taxon>Eupercaria</taxon>
        <taxon>Perciformes</taxon>
        <taxon>Cottioidei</taxon>
        <taxon>Cottales</taxon>
        <taxon>Liparidae</taxon>
        <taxon>Liparis</taxon>
    </lineage>
</organism>
<sequence>MPSCRETDRDSESERSEAGGPFEKIVKEMPDSCRYFLHPHIHGVHPLTPSTNISINQSTA</sequence>
<dbReference type="AlphaFoldDB" id="A0A4Z2GBD4"/>
<evidence type="ECO:0000256" key="1">
    <source>
        <dbReference type="SAM" id="MobiDB-lite"/>
    </source>
</evidence>
<comment type="caution">
    <text evidence="2">The sequence shown here is derived from an EMBL/GenBank/DDBJ whole genome shotgun (WGS) entry which is preliminary data.</text>
</comment>
<keyword evidence="3" id="KW-1185">Reference proteome</keyword>
<accession>A0A4Z2GBD4</accession>
<dbReference type="EMBL" id="SRLO01000614">
    <property type="protein sequence ID" value="TNN50521.1"/>
    <property type="molecule type" value="Genomic_DNA"/>
</dbReference>
<proteinExistence type="predicted"/>
<protein>
    <submittedName>
        <fullName evidence="2">Uncharacterized protein</fullName>
    </submittedName>
</protein>